<feature type="compositionally biased region" description="Low complexity" evidence="1">
    <location>
        <begin position="80"/>
        <end position="91"/>
    </location>
</feature>
<proteinExistence type="predicted"/>
<reference evidence="2 3" key="1">
    <citation type="submission" date="2019-07" db="EMBL/GenBank/DDBJ databases">
        <title>New species of Amycolatopsis and Streptomyces.</title>
        <authorList>
            <person name="Duangmal K."/>
            <person name="Teo W.F.A."/>
            <person name="Lipun K."/>
        </authorList>
    </citation>
    <scope>NUCLEOTIDE SEQUENCE [LARGE SCALE GENOMIC DNA]</scope>
    <source>
        <strain evidence="2 3">NBRC 109810</strain>
    </source>
</reference>
<feature type="compositionally biased region" description="Pro residues" evidence="1">
    <location>
        <begin position="334"/>
        <end position="354"/>
    </location>
</feature>
<dbReference type="EMBL" id="VJZD01000185">
    <property type="protein sequence ID" value="MPY35901.1"/>
    <property type="molecule type" value="Genomic_DNA"/>
</dbReference>
<feature type="region of interest" description="Disordered" evidence="1">
    <location>
        <begin position="1"/>
        <end position="20"/>
    </location>
</feature>
<dbReference type="Proteomes" id="UP000325849">
    <property type="component" value="Unassembled WGS sequence"/>
</dbReference>
<feature type="compositionally biased region" description="Polar residues" evidence="1">
    <location>
        <begin position="368"/>
        <end position="378"/>
    </location>
</feature>
<accession>A0A5N8VKY5</accession>
<dbReference type="AlphaFoldDB" id="A0A5N8VKY5"/>
<feature type="compositionally biased region" description="Basic and acidic residues" evidence="1">
    <location>
        <begin position="139"/>
        <end position="148"/>
    </location>
</feature>
<feature type="compositionally biased region" description="Basic and acidic residues" evidence="1">
    <location>
        <begin position="251"/>
        <end position="269"/>
    </location>
</feature>
<feature type="compositionally biased region" description="Basic and acidic residues" evidence="1">
    <location>
        <begin position="97"/>
        <end position="126"/>
    </location>
</feature>
<comment type="caution">
    <text evidence="2">The sequence shown here is derived from an EMBL/GenBank/DDBJ whole genome shotgun (WGS) entry which is preliminary data.</text>
</comment>
<keyword evidence="3" id="KW-1185">Reference proteome</keyword>
<gene>
    <name evidence="2" type="ORF">FNH09_33115</name>
</gene>
<name>A0A5N8VKY5_9ACTN</name>
<feature type="compositionally biased region" description="Low complexity" evidence="1">
    <location>
        <begin position="318"/>
        <end position="333"/>
    </location>
</feature>
<evidence type="ECO:0000313" key="2">
    <source>
        <dbReference type="EMBL" id="MPY35901.1"/>
    </source>
</evidence>
<organism evidence="2 3">
    <name type="scientific">Streptomyces adustus</name>
    <dbReference type="NCBI Taxonomy" id="1609272"/>
    <lineage>
        <taxon>Bacteria</taxon>
        <taxon>Bacillati</taxon>
        <taxon>Actinomycetota</taxon>
        <taxon>Actinomycetes</taxon>
        <taxon>Kitasatosporales</taxon>
        <taxon>Streptomycetaceae</taxon>
        <taxon>Streptomyces</taxon>
    </lineage>
</organism>
<dbReference type="OrthoDB" id="4293719at2"/>
<dbReference type="RefSeq" id="WP_152893597.1">
    <property type="nucleotide sequence ID" value="NZ_VJZD01000185.1"/>
</dbReference>
<evidence type="ECO:0000313" key="3">
    <source>
        <dbReference type="Proteomes" id="UP000325849"/>
    </source>
</evidence>
<protein>
    <submittedName>
        <fullName evidence="2">Uncharacterized protein</fullName>
    </submittedName>
</protein>
<sequence>MPDLSPSPRDASRSSDSAAAAAVDLDRMSDALLKLEHSGRARRAWESTRRLLAEGMRNLARLMRRMFRRRSGGGAGDGGYDLPYGPAGAAGQQLSEGSERRRQSDGRPEERQREAGPERQRDRELSSLDQLVRAVGELPPEHRRAFEDTVLEKIRTDDSWLRAYDRDVAAGRDSFLVEYANNAYLREVAPSDGPDPQEAGDEADFTQGPPAYSATPDRAAVNDATPEPVPDREWVGNRALDLSDTPDLSDAQDREEAYDGNDTRDRGDADVLIDEPVLDHWDRFLASMERPAGQERDPAAPATPAPLPSPDSRTNPPDLRTSSPDSRTSSPVSPVSPPVSPVSPPLPAATPLPVNPLGQGAELHRPQTAGSTRRTTQGPDRERPVAGSPQPPGGNRARPGRRR</sequence>
<feature type="region of interest" description="Disordered" evidence="1">
    <location>
        <begin position="70"/>
        <end position="148"/>
    </location>
</feature>
<feature type="region of interest" description="Disordered" evidence="1">
    <location>
        <begin position="187"/>
        <end position="403"/>
    </location>
</feature>
<evidence type="ECO:0000256" key="1">
    <source>
        <dbReference type="SAM" id="MobiDB-lite"/>
    </source>
</evidence>